<evidence type="ECO:0000313" key="7">
    <source>
        <dbReference type="Proteomes" id="UP001589814"/>
    </source>
</evidence>
<evidence type="ECO:0000256" key="1">
    <source>
        <dbReference type="ARBA" id="ARBA00006849"/>
    </source>
</evidence>
<sequence>MTTESGKIREQDVRGQHTGMQKPRIDGTLKLTGGADYAVDRNLPNQTYGYPVTSTIARGRLKSLELDEALAMPGVLDIFHHDNFDSLSRSPNSFAEQNLTSEPRLPFEDNEIAYHGQYIAFVVADTFNHARAAAMKVTANYERDDGAITDIKALDSGEGELPGEVQEGDASSRGDPDSTLEAASVKLDQRYSIAQECHAVMEMHASLANWEGDALTIYESSQGVVFQRNALSKIFAMPPEKVTVISHFIGSGFGSKLFMWPHAIMTAVASRRLGRPVKTMLPRSQEFTATGYRPTSLQRVRLGADDSGKLLSIHHDGCNESSPTGKHDDTVSGSTPKMYACDHVAVTNRLVTVNKCPPCPMRAPGEASGSFALETALDELAVQLDMDPLELRKKNFAETDPADGLPWSSNHLIECWDSAAKRFGWDKRQSTPGAMRDGDELIGYGMATQSWEAMRLSSSARVGFRADGSLLVACGTQDIGTGTYTIVAQTASELTGIPIEMIDVQLGDSSLPTGPLSGGSFATATVLPAVAAAVKEALGQLTELATAEGAPFAGVETDTIGLENGELVSGHRRLAVTELLAHNRLGLVDAEASAGPGDEQGQYSFRSFGAVFVEVRWDPEISRLRLARVVSTIDIGRAINPLTARNQVEGGIVMGLGMGLFEQAEFDHSGYPYNANLADYILPVNADIPEIDVELLDYPDYRLNEFGARGVGEIGLTGVAAAISNAVYNATGKRIRDMPISIEKMLTA</sequence>
<dbReference type="PANTHER" id="PTHR11908">
    <property type="entry name" value="XANTHINE DEHYDROGENASE"/>
    <property type="match status" value="1"/>
</dbReference>
<evidence type="ECO:0000256" key="3">
    <source>
        <dbReference type="ARBA" id="ARBA00023002"/>
    </source>
</evidence>
<gene>
    <name evidence="6" type="ORF">ACFFHW_16020</name>
</gene>
<proteinExistence type="inferred from homology"/>
<dbReference type="SUPFAM" id="SSF54665">
    <property type="entry name" value="CO dehydrogenase molybdoprotein N-domain-like"/>
    <property type="match status" value="1"/>
</dbReference>
<reference evidence="6 7" key="1">
    <citation type="submission" date="2024-09" db="EMBL/GenBank/DDBJ databases">
        <authorList>
            <person name="Sun Q."/>
            <person name="Mori K."/>
        </authorList>
    </citation>
    <scope>NUCLEOTIDE SEQUENCE [LARGE SCALE GENOMIC DNA]</scope>
    <source>
        <strain evidence="6 7">CCM 7415</strain>
    </source>
</reference>
<dbReference type="Gene3D" id="3.90.1170.50">
    <property type="entry name" value="Aldehyde oxidase/xanthine dehydrogenase, a/b hammerhead"/>
    <property type="match status" value="1"/>
</dbReference>
<organism evidence="6 7">
    <name type="scientific">Kushneria aurantia</name>
    <dbReference type="NCBI Taxonomy" id="504092"/>
    <lineage>
        <taxon>Bacteria</taxon>
        <taxon>Pseudomonadati</taxon>
        <taxon>Pseudomonadota</taxon>
        <taxon>Gammaproteobacteria</taxon>
        <taxon>Oceanospirillales</taxon>
        <taxon>Halomonadaceae</taxon>
        <taxon>Kushneria</taxon>
    </lineage>
</organism>
<keyword evidence="3" id="KW-0560">Oxidoreductase</keyword>
<dbReference type="InterPro" id="IPR036856">
    <property type="entry name" value="Ald_Oxase/Xan_DH_a/b_sf"/>
</dbReference>
<feature type="region of interest" description="Disordered" evidence="4">
    <location>
        <begin position="1"/>
        <end position="26"/>
    </location>
</feature>
<dbReference type="PANTHER" id="PTHR11908:SF132">
    <property type="entry name" value="ALDEHYDE OXIDASE 1-RELATED"/>
    <property type="match status" value="1"/>
</dbReference>
<feature type="compositionally biased region" description="Basic and acidic residues" evidence="4">
    <location>
        <begin position="1"/>
        <end position="15"/>
    </location>
</feature>
<protein>
    <submittedName>
        <fullName evidence="6">Xanthine dehydrogenase family protein molybdopterin-binding subunit</fullName>
    </submittedName>
</protein>
<comment type="similarity">
    <text evidence="1">Belongs to the xanthine dehydrogenase family.</text>
</comment>
<evidence type="ECO:0000313" key="6">
    <source>
        <dbReference type="EMBL" id="MFC0269475.1"/>
    </source>
</evidence>
<evidence type="ECO:0000256" key="2">
    <source>
        <dbReference type="ARBA" id="ARBA00022505"/>
    </source>
</evidence>
<evidence type="ECO:0000259" key="5">
    <source>
        <dbReference type="SMART" id="SM01008"/>
    </source>
</evidence>
<dbReference type="InterPro" id="IPR037165">
    <property type="entry name" value="AldOxase/xan_DH_Mopterin-bd_sf"/>
</dbReference>
<accession>A0ABV6G738</accession>
<dbReference type="Proteomes" id="UP001589814">
    <property type="component" value="Unassembled WGS sequence"/>
</dbReference>
<dbReference type="Pfam" id="PF20256">
    <property type="entry name" value="MoCoBD_2"/>
    <property type="match status" value="1"/>
</dbReference>
<dbReference type="InterPro" id="IPR016208">
    <property type="entry name" value="Ald_Oxase/xanthine_DH-like"/>
</dbReference>
<dbReference type="InterPro" id="IPR000674">
    <property type="entry name" value="Ald_Oxase/Xan_DH_a/b"/>
</dbReference>
<dbReference type="Pfam" id="PF01315">
    <property type="entry name" value="Ald_Xan_dh_C"/>
    <property type="match status" value="1"/>
</dbReference>
<dbReference type="SMART" id="SM01008">
    <property type="entry name" value="Ald_Xan_dh_C"/>
    <property type="match status" value="1"/>
</dbReference>
<dbReference type="EMBL" id="JBHLVX010000060">
    <property type="protein sequence ID" value="MFC0269475.1"/>
    <property type="molecule type" value="Genomic_DNA"/>
</dbReference>
<dbReference type="SUPFAM" id="SSF56003">
    <property type="entry name" value="Molybdenum cofactor-binding domain"/>
    <property type="match status" value="1"/>
</dbReference>
<dbReference type="Gene3D" id="3.30.365.10">
    <property type="entry name" value="Aldehyde oxidase/xanthine dehydrogenase, molybdopterin binding domain"/>
    <property type="match status" value="4"/>
</dbReference>
<comment type="caution">
    <text evidence="6">The sequence shown here is derived from an EMBL/GenBank/DDBJ whole genome shotgun (WGS) entry which is preliminary data.</text>
</comment>
<evidence type="ECO:0000256" key="4">
    <source>
        <dbReference type="SAM" id="MobiDB-lite"/>
    </source>
</evidence>
<dbReference type="Pfam" id="PF02738">
    <property type="entry name" value="MoCoBD_1"/>
    <property type="match status" value="1"/>
</dbReference>
<dbReference type="InterPro" id="IPR008274">
    <property type="entry name" value="AldOxase/xan_DH_MoCoBD1"/>
</dbReference>
<dbReference type="InterPro" id="IPR046867">
    <property type="entry name" value="AldOxase/xan_DH_MoCoBD2"/>
</dbReference>
<keyword evidence="2" id="KW-0500">Molybdenum</keyword>
<feature type="domain" description="Aldehyde oxidase/xanthine dehydrogenase a/b hammerhead" evidence="5">
    <location>
        <begin position="32"/>
        <end position="145"/>
    </location>
</feature>
<dbReference type="RefSeq" id="WP_019951108.1">
    <property type="nucleotide sequence ID" value="NZ_JBHLVX010000060.1"/>
</dbReference>
<name>A0ABV6G738_9GAMM</name>
<feature type="region of interest" description="Disordered" evidence="4">
    <location>
        <begin position="154"/>
        <end position="178"/>
    </location>
</feature>
<keyword evidence="7" id="KW-1185">Reference proteome</keyword>